<feature type="coiled-coil region" evidence="1">
    <location>
        <begin position="302"/>
        <end position="333"/>
    </location>
</feature>
<feature type="compositionally biased region" description="Basic residues" evidence="2">
    <location>
        <begin position="503"/>
        <end position="522"/>
    </location>
</feature>
<dbReference type="GO" id="GO:0008270">
    <property type="term" value="F:zinc ion binding"/>
    <property type="evidence" value="ECO:0007669"/>
    <property type="project" value="InterPro"/>
</dbReference>
<feature type="region of interest" description="Disordered" evidence="2">
    <location>
        <begin position="487"/>
        <end position="540"/>
    </location>
</feature>
<feature type="region of interest" description="Disordered" evidence="2">
    <location>
        <begin position="13"/>
        <end position="104"/>
    </location>
</feature>
<gene>
    <name evidence="4" type="ORF">TBRA_LOCUS3345</name>
</gene>
<evidence type="ECO:0000256" key="1">
    <source>
        <dbReference type="SAM" id="Coils"/>
    </source>
</evidence>
<name>A0A6H5I007_9HYME</name>
<accession>A0A6H5I007</accession>
<evidence type="ECO:0000259" key="3">
    <source>
        <dbReference type="SMART" id="SM00343"/>
    </source>
</evidence>
<protein>
    <recommendedName>
        <fullName evidence="3">CCHC-type domain-containing protein</fullName>
    </recommendedName>
</protein>
<feature type="compositionally biased region" description="Basic and acidic residues" evidence="2">
    <location>
        <begin position="87"/>
        <end position="104"/>
    </location>
</feature>
<dbReference type="SMART" id="SM00343">
    <property type="entry name" value="ZnF_C2HC"/>
    <property type="match status" value="2"/>
</dbReference>
<keyword evidence="1" id="KW-0175">Coiled coil</keyword>
<evidence type="ECO:0000313" key="5">
    <source>
        <dbReference type="Proteomes" id="UP000479190"/>
    </source>
</evidence>
<dbReference type="Proteomes" id="UP000479190">
    <property type="component" value="Unassembled WGS sequence"/>
</dbReference>
<feature type="domain" description="CCHC-type" evidence="3">
    <location>
        <begin position="133"/>
        <end position="150"/>
    </location>
</feature>
<sequence length="619" mass="71471">MEQIKSYMLQLEAERGDQYRARANQVSTYSRRDEPLRQERPREDHQRGYQRDYQREWRERQRDYQRDQQKDNDHDYQRDNDNNYQRDYQRPEANQREYHRPEAKTDQHCFRCNDREAGHWARDCPLAATNQWYCYVCMDVRNHKGNDCPNSVQRDPTSYREAMSSTESTEWQRAVEDELKSMEENEVWELVSKSDLHKKNKRPNIIDSRWIFKRKKAEDNSEKFKARLVIRGFKDKNEYQLLETYAPVSRMTVIRAALAIINKFDLEVVQLDVKTAFLNGVLEEEFKVDLEPCKKKAEAEVHAALEEILNDVTAKVKEVYRELKHEAKEAMNRPETGISEAKKGLLEVATAIYETGKSVGSFVLEGITLPATAEVLVKNTQKKVASRTASIERDAQRCVLEAVKAAGVDTSGLEGNEVEVELAEGPVGWARRCCCHRSFPRLDRPLRWSGPARQKRVEISERARITRTRNVTMAMAYVSQGEPSVGGPVGYLGGRGHEDRARSGRRRRGSRRGRLGAGRRRTAPGYAASEARRSDGRAGAAAHCDKTTWTIIIIAKTASIYSIGWQVVNSATHWNFRRATSSEDRCPAAWSRRPDLFDRRRSTRRRSARPYYRLAGASS</sequence>
<dbReference type="InterPro" id="IPR001878">
    <property type="entry name" value="Znf_CCHC"/>
</dbReference>
<dbReference type="AlphaFoldDB" id="A0A6H5I007"/>
<dbReference type="EMBL" id="CADCXV010000642">
    <property type="protein sequence ID" value="CAB0031375.1"/>
    <property type="molecule type" value="Genomic_DNA"/>
</dbReference>
<dbReference type="OrthoDB" id="411615at2759"/>
<feature type="compositionally biased region" description="Basic and acidic residues" evidence="2">
    <location>
        <begin position="30"/>
        <end position="81"/>
    </location>
</feature>
<keyword evidence="5" id="KW-1185">Reference proteome</keyword>
<evidence type="ECO:0000313" key="4">
    <source>
        <dbReference type="EMBL" id="CAB0031375.1"/>
    </source>
</evidence>
<evidence type="ECO:0000256" key="2">
    <source>
        <dbReference type="SAM" id="MobiDB-lite"/>
    </source>
</evidence>
<dbReference type="InterPro" id="IPR013103">
    <property type="entry name" value="RVT_2"/>
</dbReference>
<organism evidence="4 5">
    <name type="scientific">Trichogramma brassicae</name>
    <dbReference type="NCBI Taxonomy" id="86971"/>
    <lineage>
        <taxon>Eukaryota</taxon>
        <taxon>Metazoa</taxon>
        <taxon>Ecdysozoa</taxon>
        <taxon>Arthropoda</taxon>
        <taxon>Hexapoda</taxon>
        <taxon>Insecta</taxon>
        <taxon>Pterygota</taxon>
        <taxon>Neoptera</taxon>
        <taxon>Endopterygota</taxon>
        <taxon>Hymenoptera</taxon>
        <taxon>Apocrita</taxon>
        <taxon>Proctotrupomorpha</taxon>
        <taxon>Chalcidoidea</taxon>
        <taxon>Trichogrammatidae</taxon>
        <taxon>Trichogramma</taxon>
    </lineage>
</organism>
<dbReference type="Gene3D" id="4.10.60.10">
    <property type="entry name" value="Zinc finger, CCHC-type"/>
    <property type="match status" value="1"/>
</dbReference>
<feature type="domain" description="CCHC-type" evidence="3">
    <location>
        <begin position="108"/>
        <end position="126"/>
    </location>
</feature>
<dbReference type="GO" id="GO:0003676">
    <property type="term" value="F:nucleic acid binding"/>
    <property type="evidence" value="ECO:0007669"/>
    <property type="project" value="InterPro"/>
</dbReference>
<reference evidence="4 5" key="1">
    <citation type="submission" date="2020-02" db="EMBL/GenBank/DDBJ databases">
        <authorList>
            <person name="Ferguson B K."/>
        </authorList>
    </citation>
    <scope>NUCLEOTIDE SEQUENCE [LARGE SCALE GENOMIC DNA]</scope>
</reference>
<proteinExistence type="predicted"/>
<dbReference type="Pfam" id="PF07727">
    <property type="entry name" value="RVT_2"/>
    <property type="match status" value="1"/>
</dbReference>